<gene>
    <name evidence="1" type="ORF">Cadr_000018416</name>
</gene>
<accession>A0A5N4D6Q7</accession>
<comment type="caution">
    <text evidence="1">The sequence shown here is derived from an EMBL/GenBank/DDBJ whole genome shotgun (WGS) entry which is preliminary data.</text>
</comment>
<keyword evidence="2" id="KW-1185">Reference proteome</keyword>
<dbReference type="EMBL" id="JWIN03000015">
    <property type="protein sequence ID" value="KAB1266772.1"/>
    <property type="molecule type" value="Genomic_DNA"/>
</dbReference>
<protein>
    <submittedName>
        <fullName evidence="1">Uncharacterized protein</fullName>
    </submittedName>
</protein>
<proteinExistence type="predicted"/>
<organism evidence="1 2">
    <name type="scientific">Camelus dromedarius</name>
    <name type="common">Dromedary</name>
    <name type="synonym">Arabian camel</name>
    <dbReference type="NCBI Taxonomy" id="9838"/>
    <lineage>
        <taxon>Eukaryota</taxon>
        <taxon>Metazoa</taxon>
        <taxon>Chordata</taxon>
        <taxon>Craniata</taxon>
        <taxon>Vertebrata</taxon>
        <taxon>Euteleostomi</taxon>
        <taxon>Mammalia</taxon>
        <taxon>Eutheria</taxon>
        <taxon>Laurasiatheria</taxon>
        <taxon>Artiodactyla</taxon>
        <taxon>Tylopoda</taxon>
        <taxon>Camelidae</taxon>
        <taxon>Camelus</taxon>
    </lineage>
</organism>
<dbReference type="PROSITE" id="PS51257">
    <property type="entry name" value="PROKAR_LIPOPROTEIN"/>
    <property type="match status" value="1"/>
</dbReference>
<evidence type="ECO:0000313" key="1">
    <source>
        <dbReference type="EMBL" id="KAB1266772.1"/>
    </source>
</evidence>
<dbReference type="AlphaFoldDB" id="A0A5N4D6Q7"/>
<dbReference type="Proteomes" id="UP000299084">
    <property type="component" value="Unassembled WGS sequence"/>
</dbReference>
<sequence>MDDPKGDFSTLYQMASSCQRLGSEIQWGRESLTYGLHHLRPTSCGSWTGMSWRQTSSISMLCVTAC</sequence>
<feature type="non-terminal residue" evidence="1">
    <location>
        <position position="66"/>
    </location>
</feature>
<name>A0A5N4D6Q7_CAMDR</name>
<evidence type="ECO:0000313" key="2">
    <source>
        <dbReference type="Proteomes" id="UP000299084"/>
    </source>
</evidence>
<reference evidence="1 2" key="1">
    <citation type="journal article" date="2019" name="Mol. Ecol. Resour.">
        <title>Improving Illumina assemblies with Hi-C and long reads: an example with the North African dromedary.</title>
        <authorList>
            <person name="Elbers J.P."/>
            <person name="Rogers M.F."/>
            <person name="Perelman P.L."/>
            <person name="Proskuryakova A.A."/>
            <person name="Serdyukova N.A."/>
            <person name="Johnson W.E."/>
            <person name="Horin P."/>
            <person name="Corander J."/>
            <person name="Murphy D."/>
            <person name="Burger P.A."/>
        </authorList>
    </citation>
    <scope>NUCLEOTIDE SEQUENCE [LARGE SCALE GENOMIC DNA]</scope>
    <source>
        <strain evidence="1">Drom800</strain>
        <tissue evidence="1">Blood</tissue>
    </source>
</reference>